<dbReference type="InterPro" id="IPR001387">
    <property type="entry name" value="Cro/C1-type_HTH"/>
</dbReference>
<dbReference type="AlphaFoldDB" id="A0AA96FAK0"/>
<dbReference type="Proteomes" id="UP001303408">
    <property type="component" value="Chromosome"/>
</dbReference>
<evidence type="ECO:0000259" key="1">
    <source>
        <dbReference type="PROSITE" id="PS50943"/>
    </source>
</evidence>
<accession>A0AA96FAK0</accession>
<dbReference type="Gene3D" id="1.10.260.40">
    <property type="entry name" value="lambda repressor-like DNA-binding domains"/>
    <property type="match status" value="1"/>
</dbReference>
<reference evidence="2" key="1">
    <citation type="submission" date="2023-09" db="EMBL/GenBank/DDBJ databases">
        <title>Demequina sp. a novel bacteria isolated from Capsicum annuum.</title>
        <authorList>
            <person name="Humaira Z."/>
            <person name="Lee J."/>
            <person name="Cho D."/>
        </authorList>
    </citation>
    <scope>NUCLEOTIDE SEQUENCE</scope>
    <source>
        <strain evidence="2">PMTSA13</strain>
    </source>
</reference>
<organism evidence="2">
    <name type="scientific">Demequina capsici</name>
    <dbReference type="NCBI Taxonomy" id="3075620"/>
    <lineage>
        <taxon>Bacteria</taxon>
        <taxon>Bacillati</taxon>
        <taxon>Actinomycetota</taxon>
        <taxon>Actinomycetes</taxon>
        <taxon>Micrococcales</taxon>
        <taxon>Demequinaceae</taxon>
        <taxon>Demequina</taxon>
    </lineage>
</organism>
<dbReference type="CDD" id="cd00093">
    <property type="entry name" value="HTH_XRE"/>
    <property type="match status" value="1"/>
</dbReference>
<protein>
    <submittedName>
        <fullName evidence="2">Helix-turn-helix transcriptional regulator</fullName>
    </submittedName>
</protein>
<dbReference type="RefSeq" id="WP_313542115.1">
    <property type="nucleotide sequence ID" value="NZ_CP134880.1"/>
</dbReference>
<dbReference type="Pfam" id="PF01381">
    <property type="entry name" value="HTH_3"/>
    <property type="match status" value="1"/>
</dbReference>
<feature type="domain" description="HTH cro/C1-type" evidence="1">
    <location>
        <begin position="24"/>
        <end position="76"/>
    </location>
</feature>
<dbReference type="SMART" id="SM00530">
    <property type="entry name" value="HTH_XRE"/>
    <property type="match status" value="1"/>
</dbReference>
<sequence>MATRTSSVAPLPVRRALTQMGEDLATWRRLRHLTVAEVADRAGVGTSTVIRLERGEGASLANTLAVARALGVLDLIAGSVDPYETDLGRARADETLPRRVRRKAAP</sequence>
<dbReference type="KEGG" id="dcp:RN607_09275"/>
<dbReference type="EMBL" id="CP134880">
    <property type="protein sequence ID" value="WNM26392.1"/>
    <property type="molecule type" value="Genomic_DNA"/>
</dbReference>
<proteinExistence type="predicted"/>
<dbReference type="InterPro" id="IPR010982">
    <property type="entry name" value="Lambda_DNA-bd_dom_sf"/>
</dbReference>
<dbReference type="SUPFAM" id="SSF47413">
    <property type="entry name" value="lambda repressor-like DNA-binding domains"/>
    <property type="match status" value="1"/>
</dbReference>
<evidence type="ECO:0000313" key="2">
    <source>
        <dbReference type="EMBL" id="WNM26392.1"/>
    </source>
</evidence>
<dbReference type="GO" id="GO:0003677">
    <property type="term" value="F:DNA binding"/>
    <property type="evidence" value="ECO:0007669"/>
    <property type="project" value="InterPro"/>
</dbReference>
<gene>
    <name evidence="2" type="ORF">RN607_09275</name>
</gene>
<dbReference type="PROSITE" id="PS50943">
    <property type="entry name" value="HTH_CROC1"/>
    <property type="match status" value="1"/>
</dbReference>
<name>A0AA96FAK0_9MICO</name>